<dbReference type="GO" id="GO:0006811">
    <property type="term" value="P:monoatomic ion transport"/>
    <property type="evidence" value="ECO:0007669"/>
    <property type="project" value="InterPro"/>
</dbReference>
<dbReference type="GO" id="GO:0016020">
    <property type="term" value="C:membrane"/>
    <property type="evidence" value="ECO:0007669"/>
    <property type="project" value="InterPro"/>
</dbReference>
<dbReference type="InterPro" id="IPR038050">
    <property type="entry name" value="Neuro_actylchol_rec"/>
</dbReference>
<proteinExistence type="predicted"/>
<evidence type="ECO:0000313" key="4">
    <source>
        <dbReference type="Proteomes" id="UP000580250"/>
    </source>
</evidence>
<evidence type="ECO:0000259" key="2">
    <source>
        <dbReference type="Pfam" id="PF02932"/>
    </source>
</evidence>
<keyword evidence="1" id="KW-0472">Membrane</keyword>
<keyword evidence="1" id="KW-0812">Transmembrane</keyword>
<dbReference type="Gene3D" id="1.20.58.390">
    <property type="entry name" value="Neurotransmitter-gated ion-channel transmembrane domain"/>
    <property type="match status" value="1"/>
</dbReference>
<reference evidence="3 4" key="1">
    <citation type="submission" date="2020-08" db="EMBL/GenBank/DDBJ databases">
        <authorList>
            <person name="Koutsovoulos G."/>
            <person name="Danchin GJ E."/>
        </authorList>
    </citation>
    <scope>NUCLEOTIDE SEQUENCE [LARGE SCALE GENOMIC DNA]</scope>
</reference>
<dbReference type="AlphaFoldDB" id="A0A6V7UXT9"/>
<comment type="caution">
    <text evidence="3">The sequence shown here is derived from an EMBL/GenBank/DDBJ whole genome shotgun (WGS) entry which is preliminary data.</text>
</comment>
<evidence type="ECO:0000256" key="1">
    <source>
        <dbReference type="SAM" id="Phobius"/>
    </source>
</evidence>
<name>A0A6V7UXT9_MELEN</name>
<dbReference type="OrthoDB" id="5975154at2759"/>
<dbReference type="SUPFAM" id="SSF90112">
    <property type="entry name" value="Neurotransmitter-gated ion-channel transmembrane pore"/>
    <property type="match status" value="1"/>
</dbReference>
<feature type="domain" description="Neurotransmitter-gated ion-channel transmembrane" evidence="2">
    <location>
        <begin position="1"/>
        <end position="138"/>
    </location>
</feature>
<sequence length="191" mass="22057">MPPTSLEVPMFGQYLITTMILVALSTLFSVASVNIRFRNGSTHQMSPWIRIVFLGVLPKILLMKRPERQQLETNTNSLDNFMGEKRQGLEPSSSSSSFNFEYSNKKATISSPSNLFNNRSKLPQTSIVNKNKKEKYDKPPHILPLQQQILIKILIKIIIQKKKIFWKKIFMQNLLQVEKYSNNFVAIKVKN</sequence>
<protein>
    <recommendedName>
        <fullName evidence="2">Neurotransmitter-gated ion-channel transmembrane domain-containing protein</fullName>
    </recommendedName>
</protein>
<dbReference type="InterPro" id="IPR006029">
    <property type="entry name" value="Neurotrans-gated_channel_TM"/>
</dbReference>
<dbReference type="Pfam" id="PF02932">
    <property type="entry name" value="Neur_chan_memb"/>
    <property type="match status" value="1"/>
</dbReference>
<accession>A0A6V7UXT9</accession>
<dbReference type="Proteomes" id="UP000580250">
    <property type="component" value="Unassembled WGS sequence"/>
</dbReference>
<feature type="transmembrane region" description="Helical" evidence="1">
    <location>
        <begin position="12"/>
        <end position="35"/>
    </location>
</feature>
<dbReference type="InterPro" id="IPR036719">
    <property type="entry name" value="Neuro-gated_channel_TM_sf"/>
</dbReference>
<dbReference type="EMBL" id="CAJEWN010000128">
    <property type="protein sequence ID" value="CAD2167464.1"/>
    <property type="molecule type" value="Genomic_DNA"/>
</dbReference>
<evidence type="ECO:0000313" key="3">
    <source>
        <dbReference type="EMBL" id="CAD2167464.1"/>
    </source>
</evidence>
<gene>
    <name evidence="3" type="ORF">MENT_LOCUS18753</name>
</gene>
<organism evidence="3 4">
    <name type="scientific">Meloidogyne enterolobii</name>
    <name type="common">Root-knot nematode worm</name>
    <name type="synonym">Meloidogyne mayaguensis</name>
    <dbReference type="NCBI Taxonomy" id="390850"/>
    <lineage>
        <taxon>Eukaryota</taxon>
        <taxon>Metazoa</taxon>
        <taxon>Ecdysozoa</taxon>
        <taxon>Nematoda</taxon>
        <taxon>Chromadorea</taxon>
        <taxon>Rhabditida</taxon>
        <taxon>Tylenchina</taxon>
        <taxon>Tylenchomorpha</taxon>
        <taxon>Tylenchoidea</taxon>
        <taxon>Meloidogynidae</taxon>
        <taxon>Meloidogyninae</taxon>
        <taxon>Meloidogyne</taxon>
    </lineage>
</organism>
<keyword evidence="1" id="KW-1133">Transmembrane helix</keyword>